<organism evidence="2 3">
    <name type="scientific">Desulfovibrio piger</name>
    <dbReference type="NCBI Taxonomy" id="901"/>
    <lineage>
        <taxon>Bacteria</taxon>
        <taxon>Pseudomonadati</taxon>
        <taxon>Thermodesulfobacteriota</taxon>
        <taxon>Desulfovibrionia</taxon>
        <taxon>Desulfovibrionales</taxon>
        <taxon>Desulfovibrionaceae</taxon>
        <taxon>Desulfovibrio</taxon>
    </lineage>
</organism>
<sequence length="386" mass="41078">MQHLFLDCSHGMSGDMTLASLAHLGVDLSPLPDLLAQAGVACRLEVWREERGGGPGCRVEVGWEAEGQPLRHPADIAAIFAAVPVPDRVRRRALAVLEALTLAEAEAHGIAPEKVHFHEVGAVDTLVDILGACWALDRLGVERVTACALPWFGGSITCAHGEIPLPAPATANLMRGLPVHPTDAKTELVTPTGAALARVLVDEFVDGPAGRLLALGTGYGARPAPTGLRAWLVEGREPRQADHGRGGDEDVMQLECHLDHLTGEELGTALEMLAAADGVLDVLWLPGTGKKNRPAGLLRVLCRPADTEDVARAVLRHTHTLGLRRQLLQRLVLPRRATTCTCGGTGLPAKEYEVEGRWYVRPEADAVARQAAALGLGAPALRFGRK</sequence>
<evidence type="ECO:0000256" key="1">
    <source>
        <dbReference type="ARBA" id="ARBA00022596"/>
    </source>
</evidence>
<dbReference type="Pfam" id="PF01969">
    <property type="entry name" value="Ni_insertion"/>
    <property type="match status" value="1"/>
</dbReference>
<dbReference type="Proteomes" id="UP000186323">
    <property type="component" value="Chromosome I"/>
</dbReference>
<protein>
    <recommendedName>
        <fullName evidence="4">Nickel insertion protein</fullName>
    </recommendedName>
</protein>
<dbReference type="KEGG" id="dpg:DESPIGER_1430"/>
<evidence type="ECO:0000313" key="3">
    <source>
        <dbReference type="Proteomes" id="UP000186323"/>
    </source>
</evidence>
<dbReference type="PANTHER" id="PTHR36566:SF1">
    <property type="entry name" value="PYRIDINIUM-3,5-BISTHIOCARBOXYLIC ACID MONONUCLEOTIDE NICKEL INSERTION PROTEIN"/>
    <property type="match status" value="1"/>
</dbReference>
<reference evidence="3" key="1">
    <citation type="submission" date="2016-10" db="EMBL/GenBank/DDBJ databases">
        <authorList>
            <person name="Wegmann U."/>
        </authorList>
    </citation>
    <scope>NUCLEOTIDE SEQUENCE [LARGE SCALE GENOMIC DNA]</scope>
</reference>
<dbReference type="OrthoDB" id="9765625at2"/>
<evidence type="ECO:0000313" key="2">
    <source>
        <dbReference type="EMBL" id="SFV73275.1"/>
    </source>
</evidence>
<dbReference type="AlphaFoldDB" id="A0A1K1LEZ6"/>
<name>A0A1K1LEZ6_9BACT</name>
<dbReference type="PANTHER" id="PTHR36566">
    <property type="entry name" value="NICKEL INSERTION PROTEIN-RELATED"/>
    <property type="match status" value="1"/>
</dbReference>
<gene>
    <name evidence="2" type="ORF">DESPIGER_1430</name>
</gene>
<keyword evidence="1" id="KW-0533">Nickel</keyword>
<keyword evidence="3" id="KW-1185">Reference proteome</keyword>
<proteinExistence type="predicted"/>
<accession>A0A1K1LEZ6</accession>
<dbReference type="Gene3D" id="3.30.70.1380">
    <property type="entry name" value="Transcriptional regulatory protein pf0864 domain like"/>
    <property type="match status" value="1"/>
</dbReference>
<evidence type="ECO:0008006" key="4">
    <source>
        <dbReference type="Google" id="ProtNLM"/>
    </source>
</evidence>
<dbReference type="EMBL" id="LT630450">
    <property type="protein sequence ID" value="SFV73275.1"/>
    <property type="molecule type" value="Genomic_DNA"/>
</dbReference>
<dbReference type="InterPro" id="IPR002822">
    <property type="entry name" value="Ni_insertion"/>
</dbReference>